<dbReference type="InterPro" id="IPR051927">
    <property type="entry name" value="Zn_Chap_cDPG_Synth"/>
</dbReference>
<proteinExistence type="predicted"/>
<accession>A0AAE0BXC9</accession>
<feature type="region of interest" description="Disordered" evidence="1">
    <location>
        <begin position="192"/>
        <end position="212"/>
    </location>
</feature>
<dbReference type="SMART" id="SM00833">
    <property type="entry name" value="CobW_C"/>
    <property type="match status" value="1"/>
</dbReference>
<dbReference type="PANTHER" id="PTHR43603">
    <property type="entry name" value="COBW DOMAIN-CONTAINING PROTEIN DDB_G0274527"/>
    <property type="match status" value="1"/>
</dbReference>
<dbReference type="AlphaFoldDB" id="A0AAE0BXC9"/>
<dbReference type="InterPro" id="IPR011629">
    <property type="entry name" value="CobW-like_C"/>
</dbReference>
<dbReference type="PANTHER" id="PTHR43603:SF1">
    <property type="entry name" value="ZINC-REGULATED GTPASE METALLOPROTEIN ACTIVATOR 1"/>
    <property type="match status" value="1"/>
</dbReference>
<name>A0AAE0BXC9_9CHLO</name>
<sequence>MHGFVVQPGEAHAGCFAFEALFVVLVRAQAGACMRGVLRSKGFVWLAVPTLHCQRIYWSHAGCHFELKPLHDWWASQTPKQWQERGVRTAEARSRIEAKLLPRIGDRRQEVVFIGVGMDGDGIKAALDASICTDAELDEYFHALRGYSDPIEDSLVNSERFMQMHKTDIGDDEIRQVGDCNDQNLAEEIQVHPHGHADNDSNKKPKRSPFFQ</sequence>
<organism evidence="3 4">
    <name type="scientific">Cymbomonas tetramitiformis</name>
    <dbReference type="NCBI Taxonomy" id="36881"/>
    <lineage>
        <taxon>Eukaryota</taxon>
        <taxon>Viridiplantae</taxon>
        <taxon>Chlorophyta</taxon>
        <taxon>Pyramimonadophyceae</taxon>
        <taxon>Pyramimonadales</taxon>
        <taxon>Pyramimonadaceae</taxon>
        <taxon>Cymbomonas</taxon>
    </lineage>
</organism>
<protein>
    <recommendedName>
        <fullName evidence="2">CobW C-terminal domain-containing protein</fullName>
    </recommendedName>
</protein>
<evidence type="ECO:0000313" key="3">
    <source>
        <dbReference type="EMBL" id="KAK3244528.1"/>
    </source>
</evidence>
<feature type="domain" description="CobW C-terminal" evidence="2">
    <location>
        <begin position="1"/>
        <end position="131"/>
    </location>
</feature>
<evidence type="ECO:0000256" key="1">
    <source>
        <dbReference type="SAM" id="MobiDB-lite"/>
    </source>
</evidence>
<dbReference type="Proteomes" id="UP001190700">
    <property type="component" value="Unassembled WGS sequence"/>
</dbReference>
<gene>
    <name evidence="3" type="ORF">CYMTET_45860</name>
</gene>
<feature type="compositionally biased region" description="Basic and acidic residues" evidence="1">
    <location>
        <begin position="192"/>
        <end position="203"/>
    </location>
</feature>
<dbReference type="EMBL" id="LGRX02031755">
    <property type="protein sequence ID" value="KAK3244528.1"/>
    <property type="molecule type" value="Genomic_DNA"/>
</dbReference>
<keyword evidence="4" id="KW-1185">Reference proteome</keyword>
<comment type="caution">
    <text evidence="3">The sequence shown here is derived from an EMBL/GenBank/DDBJ whole genome shotgun (WGS) entry which is preliminary data.</text>
</comment>
<dbReference type="SUPFAM" id="SSF90002">
    <property type="entry name" value="Hypothetical protein YjiA, C-terminal domain"/>
    <property type="match status" value="1"/>
</dbReference>
<dbReference type="Pfam" id="PF07683">
    <property type="entry name" value="CobW_C"/>
    <property type="match status" value="1"/>
</dbReference>
<evidence type="ECO:0000313" key="4">
    <source>
        <dbReference type="Proteomes" id="UP001190700"/>
    </source>
</evidence>
<reference evidence="3 4" key="1">
    <citation type="journal article" date="2015" name="Genome Biol. Evol.">
        <title>Comparative Genomics of a Bacterivorous Green Alga Reveals Evolutionary Causalities and Consequences of Phago-Mixotrophic Mode of Nutrition.</title>
        <authorList>
            <person name="Burns J.A."/>
            <person name="Paasch A."/>
            <person name="Narechania A."/>
            <person name="Kim E."/>
        </authorList>
    </citation>
    <scope>NUCLEOTIDE SEQUENCE [LARGE SCALE GENOMIC DNA]</scope>
    <source>
        <strain evidence="3 4">PLY_AMNH</strain>
    </source>
</reference>
<evidence type="ECO:0000259" key="2">
    <source>
        <dbReference type="SMART" id="SM00833"/>
    </source>
</evidence>